<evidence type="ECO:0000313" key="2">
    <source>
        <dbReference type="Proteomes" id="UP001189624"/>
    </source>
</evidence>
<dbReference type="Gramene" id="rna-AYBTSS11_LOCUS28589">
    <property type="protein sequence ID" value="CAJ1976451.1"/>
    <property type="gene ID" value="gene-AYBTSS11_LOCUS28589"/>
</dbReference>
<proteinExistence type="predicted"/>
<dbReference type="AlphaFoldDB" id="A0AA86W134"/>
<dbReference type="PANTHER" id="PTHR31153">
    <property type="entry name" value="CALMODULIN CALCIUM-DEPENDENT NAD KINASE"/>
    <property type="match status" value="1"/>
</dbReference>
<accession>A0AA86W134</accession>
<dbReference type="Proteomes" id="UP001189624">
    <property type="component" value="Chromosome 10"/>
</dbReference>
<protein>
    <submittedName>
        <fullName evidence="1">Uncharacterized protein</fullName>
    </submittedName>
</protein>
<gene>
    <name evidence="1" type="ORF">AYBTSS11_LOCUS28589</name>
</gene>
<dbReference type="InterPro" id="IPR044802">
    <property type="entry name" value="NADKc-like"/>
</dbReference>
<dbReference type="EMBL" id="OY731407">
    <property type="protein sequence ID" value="CAJ1976451.1"/>
    <property type="molecule type" value="Genomic_DNA"/>
</dbReference>
<sequence length="143" mass="16378">MQLQDGSVGKVINFITSHVVATSFAGIISEQSRVVADHSIIPHLRTTDSGRLIKFEKFSHYVARQLGLAESEGPEVCRLANEYLMKSKECVESIVQYFAHQNDPTLPAKLIHEFDRCILSYFAFHWNQPSLLISQVYFHYLNY</sequence>
<reference evidence="1" key="1">
    <citation type="submission" date="2023-10" db="EMBL/GenBank/DDBJ databases">
        <authorList>
            <person name="Domelevo Entfellner J.-B."/>
        </authorList>
    </citation>
    <scope>NUCLEOTIDE SEQUENCE</scope>
</reference>
<keyword evidence="2" id="KW-1185">Reference proteome</keyword>
<name>A0AA86W134_9FABA</name>
<evidence type="ECO:0000313" key="1">
    <source>
        <dbReference type="EMBL" id="CAJ1976451.1"/>
    </source>
</evidence>
<dbReference type="PANTHER" id="PTHR31153:SF1">
    <property type="entry name" value="CALMODULIN CALCIUM-DEPENDENT NAD KINASE"/>
    <property type="match status" value="1"/>
</dbReference>
<organism evidence="1 2">
    <name type="scientific">Sphenostylis stenocarpa</name>
    <dbReference type="NCBI Taxonomy" id="92480"/>
    <lineage>
        <taxon>Eukaryota</taxon>
        <taxon>Viridiplantae</taxon>
        <taxon>Streptophyta</taxon>
        <taxon>Embryophyta</taxon>
        <taxon>Tracheophyta</taxon>
        <taxon>Spermatophyta</taxon>
        <taxon>Magnoliopsida</taxon>
        <taxon>eudicotyledons</taxon>
        <taxon>Gunneridae</taxon>
        <taxon>Pentapetalae</taxon>
        <taxon>rosids</taxon>
        <taxon>fabids</taxon>
        <taxon>Fabales</taxon>
        <taxon>Fabaceae</taxon>
        <taxon>Papilionoideae</taxon>
        <taxon>50 kb inversion clade</taxon>
        <taxon>NPAAA clade</taxon>
        <taxon>indigoferoid/millettioid clade</taxon>
        <taxon>Phaseoleae</taxon>
        <taxon>Sphenostylis</taxon>
    </lineage>
</organism>